<reference evidence="5" key="1">
    <citation type="submission" date="2022-10" db="EMBL/GenBank/DDBJ databases">
        <title>Hoeflea sp. G2-23, isolated from marine algae.</title>
        <authorList>
            <person name="Kristyanto S."/>
            <person name="Kim J.M."/>
            <person name="Jeon C.O."/>
        </authorList>
    </citation>
    <scope>NUCLEOTIDE SEQUENCE</scope>
    <source>
        <strain evidence="5">G2-23</strain>
    </source>
</reference>
<dbReference type="PROSITE" id="PS51371">
    <property type="entry name" value="CBS"/>
    <property type="match status" value="2"/>
</dbReference>
<dbReference type="InterPro" id="IPR046342">
    <property type="entry name" value="CBS_dom_sf"/>
</dbReference>
<dbReference type="InterPro" id="IPR000644">
    <property type="entry name" value="CBS_dom"/>
</dbReference>
<evidence type="ECO:0000259" key="4">
    <source>
        <dbReference type="PROSITE" id="PS51371"/>
    </source>
</evidence>
<dbReference type="InterPro" id="IPR007055">
    <property type="entry name" value="BON_dom"/>
</dbReference>
<feature type="domain" description="CBS" evidence="4">
    <location>
        <begin position="93"/>
        <end position="152"/>
    </location>
</feature>
<dbReference type="Pfam" id="PF00571">
    <property type="entry name" value="CBS"/>
    <property type="match status" value="2"/>
</dbReference>
<proteinExistence type="predicted"/>
<evidence type="ECO:0000256" key="1">
    <source>
        <dbReference type="ARBA" id="ARBA00023122"/>
    </source>
</evidence>
<feature type="domain" description="BON" evidence="3">
    <location>
        <begin position="155"/>
        <end position="224"/>
    </location>
</feature>
<feature type="domain" description="CBS" evidence="4">
    <location>
        <begin position="7"/>
        <end position="65"/>
    </location>
</feature>
<keyword evidence="1 2" id="KW-0129">CBS domain</keyword>
<dbReference type="SMART" id="SM00116">
    <property type="entry name" value="CBS"/>
    <property type="match status" value="2"/>
</dbReference>
<protein>
    <submittedName>
        <fullName evidence="5">CBS domain-containing protein</fullName>
    </submittedName>
</protein>
<keyword evidence="6" id="KW-1185">Reference proteome</keyword>
<gene>
    <name evidence="5" type="ORF">OEG84_24610</name>
</gene>
<comment type="caution">
    <text evidence="5">The sequence shown here is derived from an EMBL/GenBank/DDBJ whole genome shotgun (WGS) entry which is preliminary data.</text>
</comment>
<evidence type="ECO:0000313" key="5">
    <source>
        <dbReference type="EMBL" id="MCY0150792.1"/>
    </source>
</evidence>
<dbReference type="PANTHER" id="PTHR43080">
    <property type="entry name" value="CBS DOMAIN-CONTAINING PROTEIN CBSX3, MITOCHONDRIAL"/>
    <property type="match status" value="1"/>
</dbReference>
<dbReference type="PIRSF" id="PIRSF036990">
    <property type="entry name" value="UCP036990_CBS_BON"/>
    <property type="match status" value="1"/>
</dbReference>
<dbReference type="InterPro" id="IPR051257">
    <property type="entry name" value="Diverse_CBS-Domain"/>
</dbReference>
<dbReference type="Gene3D" id="3.10.580.10">
    <property type="entry name" value="CBS-domain"/>
    <property type="match status" value="1"/>
</dbReference>
<evidence type="ECO:0000256" key="2">
    <source>
        <dbReference type="PROSITE-ProRule" id="PRU00703"/>
    </source>
</evidence>
<organism evidence="5 6">
    <name type="scientific">Hoeflea algicola</name>
    <dbReference type="NCBI Taxonomy" id="2983763"/>
    <lineage>
        <taxon>Bacteria</taxon>
        <taxon>Pseudomonadati</taxon>
        <taxon>Pseudomonadota</taxon>
        <taxon>Alphaproteobacteria</taxon>
        <taxon>Hyphomicrobiales</taxon>
        <taxon>Rhizobiaceae</taxon>
        <taxon>Hoeflea</taxon>
    </lineage>
</organism>
<dbReference type="InterPro" id="IPR017080">
    <property type="entry name" value="UCP036990_CBS_BON"/>
</dbReference>
<accession>A0ABT3ZG54</accession>
<dbReference type="Proteomes" id="UP001073227">
    <property type="component" value="Unassembled WGS sequence"/>
</dbReference>
<evidence type="ECO:0000259" key="3">
    <source>
        <dbReference type="PROSITE" id="PS50914"/>
    </source>
</evidence>
<dbReference type="PROSITE" id="PS50914">
    <property type="entry name" value="BON"/>
    <property type="match status" value="1"/>
</dbReference>
<dbReference type="RefSeq" id="WP_267656526.1">
    <property type="nucleotide sequence ID" value="NZ_JAOVZR010000003.1"/>
</dbReference>
<sequence>MQAHDIMTNKVITAERDTSVEQIAALMMKHHISAVPIVEKGRVVGLVSEGDLMLKVEGAVEKHRSWWLSVFANPDLEASEYVALHGRRAKDIMTTNVVTIPSDMPVGEIARLLEKKHFKRVPVLDDGELVGIVSRANLLHAMAAVPVIRFESSSDDQEKRDIILGALAEAPRLSIAQLNVVVEGGRVDVWGIAASDAEEAAVRVALANIEGLGEVSVNIGRLPNYAWGI</sequence>
<dbReference type="CDD" id="cd04586">
    <property type="entry name" value="CBS_pair_BON_assoc"/>
    <property type="match status" value="1"/>
</dbReference>
<dbReference type="EMBL" id="JAOVZR010000003">
    <property type="protein sequence ID" value="MCY0150792.1"/>
    <property type="molecule type" value="Genomic_DNA"/>
</dbReference>
<dbReference type="PANTHER" id="PTHR43080:SF26">
    <property type="entry name" value="REGULATORY PROTEIN"/>
    <property type="match status" value="1"/>
</dbReference>
<name>A0ABT3ZG54_9HYPH</name>
<dbReference type="SUPFAM" id="SSF54631">
    <property type="entry name" value="CBS-domain pair"/>
    <property type="match status" value="1"/>
</dbReference>
<evidence type="ECO:0000313" key="6">
    <source>
        <dbReference type="Proteomes" id="UP001073227"/>
    </source>
</evidence>